<protein>
    <submittedName>
        <fullName evidence="1">SPRY domain-containing protein</fullName>
    </submittedName>
</protein>
<proteinExistence type="predicted"/>
<accession>A0A0R3QW97</accession>
<dbReference type="PANTHER" id="PTHR10598:SF0">
    <property type="entry name" value="SET1_ASH2 HISTONE METHYLTRANSFERASE COMPLEX SUBUNIT ASH2"/>
    <property type="match status" value="1"/>
</dbReference>
<dbReference type="PANTHER" id="PTHR10598">
    <property type="entry name" value="SET1/ASH2 HISTONE METHYLTRANSFERASE COMPLEX SUBUNIT ASH2"/>
    <property type="match status" value="1"/>
</dbReference>
<dbReference type="InterPro" id="IPR013320">
    <property type="entry name" value="ConA-like_dom_sf"/>
</dbReference>
<dbReference type="GO" id="GO:0048188">
    <property type="term" value="C:Set1C/COMPASS complex"/>
    <property type="evidence" value="ECO:0007669"/>
    <property type="project" value="InterPro"/>
</dbReference>
<reference evidence="1" key="1">
    <citation type="submission" date="2017-02" db="UniProtKB">
        <authorList>
            <consortium name="WormBaseParasite"/>
        </authorList>
    </citation>
    <scope>IDENTIFICATION</scope>
</reference>
<dbReference type="SUPFAM" id="SSF49899">
    <property type="entry name" value="Concanavalin A-like lectins/glucanases"/>
    <property type="match status" value="1"/>
</dbReference>
<dbReference type="WBParaSite" id="BTMF_0001200501-mRNA-1">
    <property type="protein sequence ID" value="BTMF_0001200501-mRNA-1"/>
    <property type="gene ID" value="BTMF_0001200501"/>
</dbReference>
<evidence type="ECO:0000313" key="1">
    <source>
        <dbReference type="WBParaSite" id="BTMF_0001200501-mRNA-1"/>
    </source>
</evidence>
<sequence length="128" mass="14663">LVMQKFSYHIFGFGNRSVNIPFYKYIYLNQVVILSTSYIEFYRNGKSCGIAFTDIYAGFYYPAVSLFQGATVRCNFGPSFRYPVPHGARGMCERVGEMYIEQTLADILYLVENEDELAEEAAKCARNL</sequence>
<dbReference type="GO" id="GO:0000976">
    <property type="term" value="F:transcription cis-regulatory region binding"/>
    <property type="evidence" value="ECO:0007669"/>
    <property type="project" value="TreeGrafter"/>
</dbReference>
<dbReference type="InterPro" id="IPR037353">
    <property type="entry name" value="ASH2"/>
</dbReference>
<dbReference type="InterPro" id="IPR043136">
    <property type="entry name" value="B30.2/SPRY_sf"/>
</dbReference>
<dbReference type="STRING" id="42155.A0A0R3QW97"/>
<organism evidence="1">
    <name type="scientific">Brugia timori</name>
    <dbReference type="NCBI Taxonomy" id="42155"/>
    <lineage>
        <taxon>Eukaryota</taxon>
        <taxon>Metazoa</taxon>
        <taxon>Ecdysozoa</taxon>
        <taxon>Nematoda</taxon>
        <taxon>Chromadorea</taxon>
        <taxon>Rhabditida</taxon>
        <taxon>Spirurina</taxon>
        <taxon>Spiruromorpha</taxon>
        <taxon>Filarioidea</taxon>
        <taxon>Onchocercidae</taxon>
        <taxon>Brugia</taxon>
    </lineage>
</organism>
<name>A0A0R3QW97_9BILA</name>
<dbReference type="Gene3D" id="2.60.120.920">
    <property type="match status" value="1"/>
</dbReference>
<dbReference type="AlphaFoldDB" id="A0A0R3QW97"/>